<dbReference type="InterPro" id="IPR036259">
    <property type="entry name" value="MFS_trans_sf"/>
</dbReference>
<feature type="transmembrane region" description="Helical" evidence="6">
    <location>
        <begin position="253"/>
        <end position="275"/>
    </location>
</feature>
<feature type="transmembrane region" description="Helical" evidence="6">
    <location>
        <begin position="455"/>
        <end position="474"/>
    </location>
</feature>
<name>A0A9N9LK26_9HELO</name>
<feature type="transmembrane region" description="Helical" evidence="6">
    <location>
        <begin position="157"/>
        <end position="175"/>
    </location>
</feature>
<keyword evidence="2 6" id="KW-0812">Transmembrane</keyword>
<evidence type="ECO:0000313" key="9">
    <source>
        <dbReference type="Proteomes" id="UP000701801"/>
    </source>
</evidence>
<comment type="caution">
    <text evidence="8">The sequence shown here is derived from an EMBL/GenBank/DDBJ whole genome shotgun (WGS) entry which is preliminary data.</text>
</comment>
<feature type="transmembrane region" description="Helical" evidence="6">
    <location>
        <begin position="327"/>
        <end position="348"/>
    </location>
</feature>
<dbReference type="Pfam" id="PF07690">
    <property type="entry name" value="MFS_1"/>
    <property type="match status" value="1"/>
</dbReference>
<dbReference type="OrthoDB" id="6770063at2759"/>
<feature type="transmembrane region" description="Helical" evidence="6">
    <location>
        <begin position="287"/>
        <end position="307"/>
    </location>
</feature>
<comment type="subcellular location">
    <subcellularLocation>
        <location evidence="1">Membrane</location>
        <topology evidence="1">Multi-pass membrane protein</topology>
    </subcellularLocation>
</comment>
<dbReference type="Gene3D" id="1.20.1720.10">
    <property type="entry name" value="Multidrug resistance protein D"/>
    <property type="match status" value="1"/>
</dbReference>
<feature type="transmembrane region" description="Helical" evidence="6">
    <location>
        <begin position="360"/>
        <end position="381"/>
    </location>
</feature>
<dbReference type="GO" id="GO:0015174">
    <property type="term" value="F:basic amino acid transmembrane transporter activity"/>
    <property type="evidence" value="ECO:0007669"/>
    <property type="project" value="TreeGrafter"/>
</dbReference>
<feature type="transmembrane region" description="Helical" evidence="6">
    <location>
        <begin position="60"/>
        <end position="85"/>
    </location>
</feature>
<dbReference type="PROSITE" id="PS50850">
    <property type="entry name" value="MFS"/>
    <property type="match status" value="1"/>
</dbReference>
<accession>A0A9N9LK26</accession>
<feature type="region of interest" description="Disordered" evidence="5">
    <location>
        <begin position="1"/>
        <end position="24"/>
    </location>
</feature>
<evidence type="ECO:0000256" key="1">
    <source>
        <dbReference type="ARBA" id="ARBA00004141"/>
    </source>
</evidence>
<feature type="region of interest" description="Disordered" evidence="5">
    <location>
        <begin position="32"/>
        <end position="51"/>
    </location>
</feature>
<feature type="compositionally biased region" description="Low complexity" evidence="5">
    <location>
        <begin position="1"/>
        <end position="13"/>
    </location>
</feature>
<dbReference type="GO" id="GO:0000329">
    <property type="term" value="C:fungal-type vacuole membrane"/>
    <property type="evidence" value="ECO:0007669"/>
    <property type="project" value="TreeGrafter"/>
</dbReference>
<reference evidence="8" key="1">
    <citation type="submission" date="2021-07" db="EMBL/GenBank/DDBJ databases">
        <authorList>
            <person name="Durling M."/>
        </authorList>
    </citation>
    <scope>NUCLEOTIDE SEQUENCE</scope>
</reference>
<proteinExistence type="predicted"/>
<dbReference type="PANTHER" id="PTHR23501">
    <property type="entry name" value="MAJOR FACILITATOR SUPERFAMILY"/>
    <property type="match status" value="1"/>
</dbReference>
<feature type="domain" description="Major facilitator superfamily (MFS) profile" evidence="7">
    <location>
        <begin position="60"/>
        <end position="536"/>
    </location>
</feature>
<sequence length="669" mass="71177">MSQSQSSSSSTSTVDETTSLLPHNDIIAKAKSGDATEAEVTPDDNNEVVNPPRATPKFGIIAVLLIGAFVSNSDSSLVLATYGTISSHFNDLESGRWLLTASMLASCAIQPLYGKLSNIYGRKPVLLLNYVLFGLGSALSGSGLFMGQIIFGRIISGTGAAGMVSLVSILISDLVPLKDVASYRSYVNVVSTTGRSLGGPIGGYIAQKFGWRWSFYFQCPIAALALVLVAWKLKLPTHVSHTEQSKLEKFRRIDFLGSICLSTTIVALLLTFDFFAKATSWSDPLPIISISVGVIMINLFIITEKYWAKEPIFPLNLLTRRDSVSCYLILALQSGAQITLMSIIPLYFQITHRDSPGKAGSYLVSAVVGNTIGALLTGTYIKHTSKYKLPLLISALSQMAAYTLLTLRWRGHTPFLESLYVSGGGFGFGTSYSATFIALAAAITEEEFAIAGSGLYMFSSIGAVIGISVSGSIFKGVSKKGLDSALGGVEDGEKIAKRALEDIGFVNTLADKLHRLVVEGYLGGFRAVFTVIPNSLVEVGTIINSQFGSSKQTATTTTIANLSTPLMTQITTMLAQETLHPAISSLIPPHTIAPTQSCHEIAKACDNSGTALATPKPFFFVVAPVALHSEINFDDLSTGVSGWASGYNGSFSGASAGSKIAAFRSFIWT</sequence>
<dbReference type="AlphaFoldDB" id="A0A9N9LK26"/>
<feature type="transmembrane region" description="Helical" evidence="6">
    <location>
        <begin position="387"/>
        <end position="407"/>
    </location>
</feature>
<feature type="transmembrane region" description="Helical" evidence="6">
    <location>
        <begin position="419"/>
        <end position="443"/>
    </location>
</feature>
<feature type="transmembrane region" description="Helical" evidence="6">
    <location>
        <begin position="97"/>
        <end position="114"/>
    </location>
</feature>
<feature type="transmembrane region" description="Helical" evidence="6">
    <location>
        <begin position="126"/>
        <end position="151"/>
    </location>
</feature>
<evidence type="ECO:0000313" key="8">
    <source>
        <dbReference type="EMBL" id="CAG8974021.1"/>
    </source>
</evidence>
<evidence type="ECO:0000256" key="4">
    <source>
        <dbReference type="ARBA" id="ARBA00023136"/>
    </source>
</evidence>
<protein>
    <recommendedName>
        <fullName evidence="7">Major facilitator superfamily (MFS) profile domain-containing protein</fullName>
    </recommendedName>
</protein>
<feature type="compositionally biased region" description="Acidic residues" evidence="5">
    <location>
        <begin position="36"/>
        <end position="46"/>
    </location>
</feature>
<evidence type="ECO:0000256" key="6">
    <source>
        <dbReference type="SAM" id="Phobius"/>
    </source>
</evidence>
<dbReference type="Proteomes" id="UP000701801">
    <property type="component" value="Unassembled WGS sequence"/>
</dbReference>
<dbReference type="SUPFAM" id="SSF103473">
    <property type="entry name" value="MFS general substrate transporter"/>
    <property type="match status" value="1"/>
</dbReference>
<gene>
    <name evidence="8" type="ORF">HYALB_00008570</name>
</gene>
<dbReference type="PANTHER" id="PTHR23501:SF33">
    <property type="entry name" value="MAJOR FACILITATOR SUPERFAMILY (MFS) PROFILE DOMAIN-CONTAINING PROTEIN"/>
    <property type="match status" value="1"/>
</dbReference>
<evidence type="ECO:0000256" key="2">
    <source>
        <dbReference type="ARBA" id="ARBA00022692"/>
    </source>
</evidence>
<evidence type="ECO:0000256" key="3">
    <source>
        <dbReference type="ARBA" id="ARBA00022989"/>
    </source>
</evidence>
<keyword evidence="9" id="KW-1185">Reference proteome</keyword>
<keyword evidence="3 6" id="KW-1133">Transmembrane helix</keyword>
<dbReference type="InterPro" id="IPR011701">
    <property type="entry name" value="MFS"/>
</dbReference>
<evidence type="ECO:0000259" key="7">
    <source>
        <dbReference type="PROSITE" id="PS50850"/>
    </source>
</evidence>
<feature type="transmembrane region" description="Helical" evidence="6">
    <location>
        <begin position="215"/>
        <end position="233"/>
    </location>
</feature>
<organism evidence="8 9">
    <name type="scientific">Hymenoscyphus albidus</name>
    <dbReference type="NCBI Taxonomy" id="595503"/>
    <lineage>
        <taxon>Eukaryota</taxon>
        <taxon>Fungi</taxon>
        <taxon>Dikarya</taxon>
        <taxon>Ascomycota</taxon>
        <taxon>Pezizomycotina</taxon>
        <taxon>Leotiomycetes</taxon>
        <taxon>Helotiales</taxon>
        <taxon>Helotiaceae</taxon>
        <taxon>Hymenoscyphus</taxon>
    </lineage>
</organism>
<keyword evidence="4 6" id="KW-0472">Membrane</keyword>
<dbReference type="Gene3D" id="1.20.1250.20">
    <property type="entry name" value="MFS general substrate transporter like domains"/>
    <property type="match status" value="1"/>
</dbReference>
<evidence type="ECO:0000256" key="5">
    <source>
        <dbReference type="SAM" id="MobiDB-lite"/>
    </source>
</evidence>
<dbReference type="InterPro" id="IPR020846">
    <property type="entry name" value="MFS_dom"/>
</dbReference>
<dbReference type="EMBL" id="CAJVRM010000087">
    <property type="protein sequence ID" value="CAG8974021.1"/>
    <property type="molecule type" value="Genomic_DNA"/>
</dbReference>